<dbReference type="AlphaFoldDB" id="A0A9W6LSE9"/>
<reference evidence="1" key="1">
    <citation type="journal article" date="2023" name="Int. J. Syst. Evol. Microbiol.">
        <title>Methylocystis iwaonis sp. nov., a type II methane-oxidizing bacterium from surface soil of a rice paddy field in Japan, and emended description of the genus Methylocystis (ex Whittenbury et al. 1970) Bowman et al. 1993.</title>
        <authorList>
            <person name="Kaise H."/>
            <person name="Sawadogo J.B."/>
            <person name="Alam M.S."/>
            <person name="Ueno C."/>
            <person name="Dianou D."/>
            <person name="Shinjo R."/>
            <person name="Asakawa S."/>
        </authorList>
    </citation>
    <scope>NUCLEOTIDE SEQUENCE</scope>
    <source>
        <strain evidence="1">LMG27198</strain>
    </source>
</reference>
<sequence>MTQDSDHASAESFDRAGAAYLWWRDITGAEGGKTRGGRDRAALARLRRAAPQEAMTEEATLRLFRALRYRNPARLPRVATLATVLATIRKNNSKQKFARQIGRRNFSAEESAALKPARFRHLLDAGTDDELATAFRRAIAIVGDEANVRDVARCLLFFENEDVRRRLIFDYYAAGDDDAAQS</sequence>
<dbReference type="EMBL" id="BSEC01000001">
    <property type="protein sequence ID" value="GLI93427.1"/>
    <property type="molecule type" value="Genomic_DNA"/>
</dbReference>
<dbReference type="NCBIfam" id="TIGR02548">
    <property type="entry name" value="casB_cse2"/>
    <property type="match status" value="1"/>
</dbReference>
<dbReference type="InterPro" id="IPR013382">
    <property type="entry name" value="CRISPR-assoc_prot_Cse2"/>
</dbReference>
<proteinExistence type="predicted"/>
<dbReference type="InterPro" id="IPR038287">
    <property type="entry name" value="Cse2_sf"/>
</dbReference>
<evidence type="ECO:0000313" key="2">
    <source>
        <dbReference type="Proteomes" id="UP001144323"/>
    </source>
</evidence>
<evidence type="ECO:0000313" key="1">
    <source>
        <dbReference type="EMBL" id="GLI93427.1"/>
    </source>
</evidence>
<evidence type="ECO:0008006" key="3">
    <source>
        <dbReference type="Google" id="ProtNLM"/>
    </source>
</evidence>
<dbReference type="Proteomes" id="UP001144323">
    <property type="component" value="Unassembled WGS sequence"/>
</dbReference>
<dbReference type="Gene3D" id="1.10.520.40">
    <property type="entry name" value="CRISPR-associated protein Cse2"/>
    <property type="match status" value="1"/>
</dbReference>
<dbReference type="Pfam" id="PF09485">
    <property type="entry name" value="CRISPR_Cse2"/>
    <property type="match status" value="1"/>
</dbReference>
<dbReference type="RefSeq" id="WP_281803222.1">
    <property type="nucleotide sequence ID" value="NZ_BSEC01000001.1"/>
</dbReference>
<accession>A0A9W6LSE9</accession>
<protein>
    <recommendedName>
        <fullName evidence="3">CRISPR-associated protein, Cse2 family</fullName>
    </recommendedName>
</protein>
<name>A0A9W6LSE9_9HYPH</name>
<keyword evidence="2" id="KW-1185">Reference proteome</keyword>
<gene>
    <name evidence="1" type="ORF">LMG27198_24190</name>
</gene>
<comment type="caution">
    <text evidence="1">The sequence shown here is derived from an EMBL/GenBank/DDBJ whole genome shotgun (WGS) entry which is preliminary data.</text>
</comment>
<organism evidence="1 2">
    <name type="scientific">Methylocystis echinoides</name>
    <dbReference type="NCBI Taxonomy" id="29468"/>
    <lineage>
        <taxon>Bacteria</taxon>
        <taxon>Pseudomonadati</taxon>
        <taxon>Pseudomonadota</taxon>
        <taxon>Alphaproteobacteria</taxon>
        <taxon>Hyphomicrobiales</taxon>
        <taxon>Methylocystaceae</taxon>
        <taxon>Methylocystis</taxon>
    </lineage>
</organism>